<proteinExistence type="predicted"/>
<reference evidence="1" key="1">
    <citation type="submission" date="2018-11" db="EMBL/GenBank/DDBJ databases">
        <authorList>
            <consortium name="Pathogen Informatics"/>
        </authorList>
    </citation>
    <scope>NUCLEOTIDE SEQUENCE</scope>
</reference>
<comment type="caution">
    <text evidence="1">The sequence shown here is derived from an EMBL/GenBank/DDBJ whole genome shotgun (WGS) entry which is preliminary data.</text>
</comment>
<evidence type="ECO:0000313" key="2">
    <source>
        <dbReference type="Proteomes" id="UP000784294"/>
    </source>
</evidence>
<dbReference type="EMBL" id="CAAALY010045357">
    <property type="protein sequence ID" value="VEL20220.1"/>
    <property type="molecule type" value="Genomic_DNA"/>
</dbReference>
<gene>
    <name evidence="1" type="ORF">PXEA_LOCUS13660</name>
</gene>
<sequence length="68" mass="7507">MKRFIKEICTIGYSVDFGGSRDVTKSGASEIGKIYKISDIREVGSIGDYGGKCEYSDFNDIILIDNFA</sequence>
<organism evidence="1 2">
    <name type="scientific">Protopolystoma xenopodis</name>
    <dbReference type="NCBI Taxonomy" id="117903"/>
    <lineage>
        <taxon>Eukaryota</taxon>
        <taxon>Metazoa</taxon>
        <taxon>Spiralia</taxon>
        <taxon>Lophotrochozoa</taxon>
        <taxon>Platyhelminthes</taxon>
        <taxon>Monogenea</taxon>
        <taxon>Polyopisthocotylea</taxon>
        <taxon>Polystomatidea</taxon>
        <taxon>Polystomatidae</taxon>
        <taxon>Protopolystoma</taxon>
    </lineage>
</organism>
<accession>A0A3S5CGW0</accession>
<name>A0A3S5CGW0_9PLAT</name>
<protein>
    <submittedName>
        <fullName evidence="1">Uncharacterized protein</fullName>
    </submittedName>
</protein>
<dbReference type="Proteomes" id="UP000784294">
    <property type="component" value="Unassembled WGS sequence"/>
</dbReference>
<dbReference type="AlphaFoldDB" id="A0A3S5CGW0"/>
<keyword evidence="2" id="KW-1185">Reference proteome</keyword>
<evidence type="ECO:0000313" key="1">
    <source>
        <dbReference type="EMBL" id="VEL20220.1"/>
    </source>
</evidence>